<dbReference type="AlphaFoldDB" id="A0AAD1U2K3"/>
<accession>A0AAD1U2K3</accession>
<proteinExistence type="predicted"/>
<gene>
    <name evidence="1" type="ORF">AI2935V1_4818</name>
</gene>
<protein>
    <submittedName>
        <fullName evidence="1">Uncharacterized protein</fullName>
    </submittedName>
</protein>
<evidence type="ECO:0000313" key="2">
    <source>
        <dbReference type="Proteomes" id="UP000789647"/>
    </source>
</evidence>
<dbReference type="Proteomes" id="UP000789647">
    <property type="component" value="Chromosome"/>
</dbReference>
<sequence>VLPFDLHVLGLPPAFNLSHDQTLQFKFDARELNFVMNYVCSLRDLVFIFRLATLRIRIFECPHRLSDKLLKSSAASLFLSGAGCAYYAIPLRSQAFNFAFFAGVLSGTPLTRRLVIRCSVSVEAHYRELFQADKGKFKIIFRVRIFYSLRLF</sequence>
<organism evidence="1 2">
    <name type="scientific">Citrobacter freundii</name>
    <dbReference type="NCBI Taxonomy" id="546"/>
    <lineage>
        <taxon>Bacteria</taxon>
        <taxon>Pseudomonadati</taxon>
        <taxon>Pseudomonadota</taxon>
        <taxon>Gammaproteobacteria</taxon>
        <taxon>Enterobacterales</taxon>
        <taxon>Enterobacteriaceae</taxon>
        <taxon>Citrobacter</taxon>
        <taxon>Citrobacter freundii complex</taxon>
    </lineage>
</organism>
<feature type="non-terminal residue" evidence="1">
    <location>
        <position position="1"/>
    </location>
</feature>
<dbReference type="EMBL" id="OW995941">
    <property type="protein sequence ID" value="CAH6619579.1"/>
    <property type="molecule type" value="Genomic_DNA"/>
</dbReference>
<reference evidence="1" key="1">
    <citation type="submission" date="2022-05" db="EMBL/GenBank/DDBJ databases">
        <authorList>
            <person name="Alioto T."/>
            <person name="Alioto T."/>
            <person name="Gomez Garrido J."/>
        </authorList>
    </citation>
    <scope>NUCLEOTIDE SEQUENCE</scope>
    <source>
        <strain evidence="1">112</strain>
    </source>
</reference>
<evidence type="ECO:0000313" key="1">
    <source>
        <dbReference type="EMBL" id="CAH6619579.1"/>
    </source>
</evidence>
<name>A0AAD1U2K3_CITFR</name>